<feature type="region of interest" description="Disordered" evidence="14">
    <location>
        <begin position="341"/>
        <end position="368"/>
    </location>
</feature>
<keyword evidence="8 13" id="KW-0460">Magnesium</keyword>
<dbReference type="SMART" id="SM00975">
    <property type="entry name" value="Telomerase_RBD"/>
    <property type="match status" value="1"/>
</dbReference>
<keyword evidence="4 13" id="KW-0158">Chromosome</keyword>
<evidence type="ECO:0000256" key="11">
    <source>
        <dbReference type="ARBA" id="ARBA00023242"/>
    </source>
</evidence>
<evidence type="ECO:0000256" key="1">
    <source>
        <dbReference type="ARBA" id="ARBA00008001"/>
    </source>
</evidence>
<evidence type="ECO:0000256" key="8">
    <source>
        <dbReference type="ARBA" id="ARBA00022842"/>
    </source>
</evidence>
<proteinExistence type="inferred from homology"/>
<dbReference type="OrthoDB" id="289721at2759"/>
<dbReference type="GO" id="GO:0042162">
    <property type="term" value="F:telomeric DNA binding"/>
    <property type="evidence" value="ECO:0007669"/>
    <property type="project" value="TreeGrafter"/>
</dbReference>
<comment type="catalytic activity">
    <reaction evidence="12 13">
        <text>DNA(n) + a 2'-deoxyribonucleoside 5'-triphosphate = DNA(n+1) + diphosphate</text>
        <dbReference type="Rhea" id="RHEA:22508"/>
        <dbReference type="Rhea" id="RHEA-COMP:17339"/>
        <dbReference type="Rhea" id="RHEA-COMP:17340"/>
        <dbReference type="ChEBI" id="CHEBI:33019"/>
        <dbReference type="ChEBI" id="CHEBI:61560"/>
        <dbReference type="ChEBI" id="CHEBI:173112"/>
        <dbReference type="EC" id="2.7.7.49"/>
    </reaction>
</comment>
<evidence type="ECO:0000256" key="9">
    <source>
        <dbReference type="ARBA" id="ARBA00022895"/>
    </source>
</evidence>
<dbReference type="PANTHER" id="PTHR12066">
    <property type="entry name" value="TELOMERASE REVERSE TRANSCRIPTASE"/>
    <property type="match status" value="1"/>
</dbReference>
<dbReference type="GO" id="GO:0007004">
    <property type="term" value="P:telomere maintenance via telomerase"/>
    <property type="evidence" value="ECO:0007669"/>
    <property type="project" value="TreeGrafter"/>
</dbReference>
<dbReference type="EC" id="2.7.7.49" evidence="2 13"/>
<organism evidence="16 17">
    <name type="scientific">Smittium simulii</name>
    <dbReference type="NCBI Taxonomy" id="133385"/>
    <lineage>
        <taxon>Eukaryota</taxon>
        <taxon>Fungi</taxon>
        <taxon>Fungi incertae sedis</taxon>
        <taxon>Zoopagomycota</taxon>
        <taxon>Kickxellomycotina</taxon>
        <taxon>Harpellomycetes</taxon>
        <taxon>Harpellales</taxon>
        <taxon>Legeriomycetaceae</taxon>
        <taxon>Smittium</taxon>
    </lineage>
</organism>
<keyword evidence="17" id="KW-1185">Reference proteome</keyword>
<dbReference type="Pfam" id="PF00078">
    <property type="entry name" value="RVT_1"/>
    <property type="match status" value="1"/>
</dbReference>
<keyword evidence="9 13" id="KW-0779">Telomere</keyword>
<evidence type="ECO:0000259" key="15">
    <source>
        <dbReference type="PROSITE" id="PS50878"/>
    </source>
</evidence>
<dbReference type="STRING" id="133385.A0A2T9YQ49"/>
<dbReference type="SUPFAM" id="SSF56672">
    <property type="entry name" value="DNA/RNA polymerases"/>
    <property type="match status" value="1"/>
</dbReference>
<name>A0A2T9YQ49_9FUNG</name>
<gene>
    <name evidence="16" type="ORF">BB561_002534</name>
</gene>
<dbReference type="Pfam" id="PF11474">
    <property type="entry name" value="TEN_TERT"/>
    <property type="match status" value="1"/>
</dbReference>
<dbReference type="InterPro" id="IPR021891">
    <property type="entry name" value="Telomerase_RBD"/>
</dbReference>
<dbReference type="GO" id="GO:0046872">
    <property type="term" value="F:metal ion binding"/>
    <property type="evidence" value="ECO:0007669"/>
    <property type="project" value="UniProtKB-KW"/>
</dbReference>
<evidence type="ECO:0000256" key="3">
    <source>
        <dbReference type="ARBA" id="ARBA00016182"/>
    </source>
</evidence>
<evidence type="ECO:0000256" key="4">
    <source>
        <dbReference type="ARBA" id="ARBA00022454"/>
    </source>
</evidence>
<dbReference type="GO" id="GO:0070034">
    <property type="term" value="F:telomerase RNA binding"/>
    <property type="evidence" value="ECO:0007669"/>
    <property type="project" value="TreeGrafter"/>
</dbReference>
<dbReference type="GO" id="GO:0000333">
    <property type="term" value="C:telomerase catalytic core complex"/>
    <property type="evidence" value="ECO:0007669"/>
    <property type="project" value="TreeGrafter"/>
</dbReference>
<evidence type="ECO:0000256" key="7">
    <source>
        <dbReference type="ARBA" id="ARBA00022723"/>
    </source>
</evidence>
<dbReference type="PRINTS" id="PR01365">
    <property type="entry name" value="TELOMERASERT"/>
</dbReference>
<dbReference type="Proteomes" id="UP000245383">
    <property type="component" value="Unassembled WGS sequence"/>
</dbReference>
<sequence>KTIQLPSSICKKTWKSRLSKNVLSMSLVVCFNSEIRANSILYEIPIVTQEEIVNRAIYLVCKNMVSSKVTNNINKKSTQSKIEDDSFYNRNLIAYGYKMKTESTNSGIYNEPNIVNLFPNPIITVLKGKDWQSLLEIIGANAMLYLLSDVYLFEKLVNKCFIQLTGIPVNRIKFHSLKNHVTSKNISKIKHCVEKSMNLSTQAKAEKISSNTAYCKKSLYSTQNQKIFKAHILYSKPNRNNNGKIIFGLPKFHPFRLYNQDNFDKDLILKQIFCKYETDIPKWRYKKFMILVDLMLKLNKSTNYAIILQSLCNNSQKSSKVFQTDSKKLLSYEESKQQIPGSTLEKNLKRKRSDPTLTKSKKKLLKNPNNNDNQPFFIKYSTSYKLICRFIFICLKKIIPKQMIGEKNNFNLLKKAIKTFIISGKTSVFTLHNFLQKLKVSECGDWLQNNKPKRKASDSNFNASKRPKIVSNDTNINFNIKSKISNTVKHDPLHESLKKLRIYASVVFWVINDFVIPLCKANFYVTETEVFKNKTFFFRHDIWCKMISLDFKKNFFFLKPTSLTAQAFEKRRLGFSNMRLLPKNTGFRLLINYKHKSLDFLNKKTKNITNKYNEFSDPINKTLRPIFHILTQIKHQNPDCFGCSVFGQDSVYKFLLEYKLRLREKQKWFGKKKLFMVKVDISQAFTNIKKSIALEFINSLINEDVYFLNKYSLLKLVYGVLKPRYNSIAMSSKSIENFKSIATKQSVKTKNSIFINGIQMSVILKNEILELIDEHVNKNLIKFGPRYFIQTQGIPQGSILSPLLCNLYFGIIEKTKIIPKFDKNCLILRQMDDFLFISTKKEMAENFLNIIYNDLKGYGLKVNRDKTVVNFNTKVNGDVLNQIKENIGFPWSGLLLDQRNLSVEADYLRFGEKELRDGLTLDLSKQTELRDGLTLDLSKQTVHISQTGKIKVIKRDRKICVKETALEIGINKTVPNTHNITVKAILAFLDTTISNLLNKGNKANQSMAKSMNAKTKLSLESREASKTQANTAALTEIEPIVLILVRFFVP</sequence>
<reference evidence="16 17" key="1">
    <citation type="journal article" date="2018" name="MBio">
        <title>Comparative Genomics Reveals the Core Gene Toolbox for the Fungus-Insect Symbiosis.</title>
        <authorList>
            <person name="Wang Y."/>
            <person name="Stata M."/>
            <person name="Wang W."/>
            <person name="Stajich J.E."/>
            <person name="White M.M."/>
            <person name="Moncalvo J.M."/>
        </authorList>
    </citation>
    <scope>NUCLEOTIDE SEQUENCE [LARGE SCALE GENOMIC DNA]</scope>
    <source>
        <strain evidence="16 17">SWE-8-4</strain>
    </source>
</reference>
<dbReference type="InterPro" id="IPR000477">
    <property type="entry name" value="RT_dom"/>
</dbReference>
<dbReference type="EMBL" id="MBFR01000090">
    <property type="protein sequence ID" value="PVU94436.1"/>
    <property type="molecule type" value="Genomic_DNA"/>
</dbReference>
<dbReference type="InterPro" id="IPR049915">
    <property type="entry name" value="TERT_TEN"/>
</dbReference>
<evidence type="ECO:0000256" key="10">
    <source>
        <dbReference type="ARBA" id="ARBA00022918"/>
    </source>
</evidence>
<dbReference type="Gene3D" id="1.10.132.70">
    <property type="match status" value="1"/>
</dbReference>
<evidence type="ECO:0000256" key="14">
    <source>
        <dbReference type="SAM" id="MobiDB-lite"/>
    </source>
</evidence>
<dbReference type="Pfam" id="PF12009">
    <property type="entry name" value="Telomerase_RBD"/>
    <property type="match status" value="1"/>
</dbReference>
<dbReference type="GO" id="GO:0000781">
    <property type="term" value="C:chromosome, telomeric region"/>
    <property type="evidence" value="ECO:0007669"/>
    <property type="project" value="UniProtKB-SubCell"/>
</dbReference>
<keyword evidence="10 13" id="KW-0695">RNA-directed DNA polymerase</keyword>
<dbReference type="Gene3D" id="3.30.70.2630">
    <property type="match status" value="1"/>
</dbReference>
<keyword evidence="7 13" id="KW-0479">Metal-binding</keyword>
<dbReference type="PANTHER" id="PTHR12066:SF0">
    <property type="entry name" value="TELOMERASE REVERSE TRANSCRIPTASE"/>
    <property type="match status" value="1"/>
</dbReference>
<dbReference type="InterPro" id="IPR043502">
    <property type="entry name" value="DNA/RNA_pol_sf"/>
</dbReference>
<keyword evidence="6 13" id="KW-0548">Nucleotidyltransferase</keyword>
<dbReference type="CDD" id="cd01648">
    <property type="entry name" value="TERT"/>
    <property type="match status" value="1"/>
</dbReference>
<accession>A0A2T9YQ49</accession>
<evidence type="ECO:0000313" key="16">
    <source>
        <dbReference type="EMBL" id="PVU94436.1"/>
    </source>
</evidence>
<feature type="domain" description="Reverse transcriptase" evidence="15">
    <location>
        <begin position="562"/>
        <end position="896"/>
    </location>
</feature>
<protein>
    <recommendedName>
        <fullName evidence="3 13">Telomerase reverse transcriptase</fullName>
        <ecNumber evidence="2 13">2.7.7.49</ecNumber>
    </recommendedName>
    <alternativeName>
        <fullName evidence="13">Telomerase catalytic subunit</fullName>
    </alternativeName>
</protein>
<dbReference type="GO" id="GO:0003720">
    <property type="term" value="F:telomerase activity"/>
    <property type="evidence" value="ECO:0007669"/>
    <property type="project" value="InterPro"/>
</dbReference>
<comment type="similarity">
    <text evidence="1 13">Belongs to the reverse transcriptase family. Telomerase subfamily.</text>
</comment>
<dbReference type="PROSITE" id="PS50878">
    <property type="entry name" value="RT_POL"/>
    <property type="match status" value="1"/>
</dbReference>
<dbReference type="InterPro" id="IPR003545">
    <property type="entry name" value="Telomerase_RT"/>
</dbReference>
<evidence type="ECO:0000256" key="6">
    <source>
        <dbReference type="ARBA" id="ARBA00022695"/>
    </source>
</evidence>
<dbReference type="AlphaFoldDB" id="A0A2T9YQ49"/>
<evidence type="ECO:0000256" key="5">
    <source>
        <dbReference type="ARBA" id="ARBA00022679"/>
    </source>
</evidence>
<comment type="subcellular location">
    <subcellularLocation>
        <location evidence="13">Nucleus</location>
    </subcellularLocation>
    <subcellularLocation>
        <location evidence="13">Chromosome</location>
        <location evidence="13">Telomere</location>
    </subcellularLocation>
</comment>
<feature type="non-terminal residue" evidence="16">
    <location>
        <position position="1"/>
    </location>
</feature>
<evidence type="ECO:0000256" key="2">
    <source>
        <dbReference type="ARBA" id="ARBA00012493"/>
    </source>
</evidence>
<evidence type="ECO:0000256" key="13">
    <source>
        <dbReference type="RuleBase" id="RU365061"/>
    </source>
</evidence>
<keyword evidence="11 13" id="KW-0539">Nucleus</keyword>
<comment type="caution">
    <text evidence="16">The sequence shown here is derived from an EMBL/GenBank/DDBJ whole genome shotgun (WGS) entry which is preliminary data.</text>
</comment>
<evidence type="ECO:0000313" key="17">
    <source>
        <dbReference type="Proteomes" id="UP000245383"/>
    </source>
</evidence>
<comment type="function">
    <text evidence="13">Telomerase is a ribonucleoprotein enzyme essential for the replication of chromosome termini in most eukaryotes. It elongates telomeres. It is a reverse transcriptase that adds simple sequence repeats to chromosome ends by copying a template sequence within the RNA component of the enzyme.</text>
</comment>
<keyword evidence="5 13" id="KW-0808">Transferase</keyword>
<evidence type="ECO:0000256" key="12">
    <source>
        <dbReference type="ARBA" id="ARBA00048173"/>
    </source>
</evidence>